<sequence length="141" mass="15987">MRFIKRLIMTAVVIALLLGAAYYFGTNWIADKAMDQVTTQLENNGQLDSVKQEITSNPEVQAYLQDAKTADRSKLPIKTKEQATRVVLKKFSVRELQDIQKKAQSGMSAQEQQQLMQQVESRLTEEELLSLKVLALDELSK</sequence>
<dbReference type="Proteomes" id="UP000659496">
    <property type="component" value="Unassembled WGS sequence"/>
</dbReference>
<evidence type="ECO:0000256" key="1">
    <source>
        <dbReference type="SAM" id="Phobius"/>
    </source>
</evidence>
<protein>
    <recommendedName>
        <fullName evidence="4">Phenylalanyl-tRNA synthetase subunit beta</fullName>
    </recommendedName>
</protein>
<organism evidence="2 3">
    <name type="scientific">Sporosarcina gallistercoris</name>
    <dbReference type="NCBI Taxonomy" id="2762245"/>
    <lineage>
        <taxon>Bacteria</taxon>
        <taxon>Bacillati</taxon>
        <taxon>Bacillota</taxon>
        <taxon>Bacilli</taxon>
        <taxon>Bacillales</taxon>
        <taxon>Caryophanaceae</taxon>
        <taxon>Sporosarcina</taxon>
    </lineage>
</organism>
<evidence type="ECO:0000313" key="2">
    <source>
        <dbReference type="EMBL" id="MBD7907318.1"/>
    </source>
</evidence>
<accession>A0ABR8PGM3</accession>
<feature type="transmembrane region" description="Helical" evidence="1">
    <location>
        <begin position="7"/>
        <end position="25"/>
    </location>
</feature>
<keyword evidence="1" id="KW-1133">Transmembrane helix</keyword>
<evidence type="ECO:0000313" key="3">
    <source>
        <dbReference type="Proteomes" id="UP000659496"/>
    </source>
</evidence>
<evidence type="ECO:0008006" key="4">
    <source>
        <dbReference type="Google" id="ProtNLM"/>
    </source>
</evidence>
<dbReference type="RefSeq" id="WP_191688465.1">
    <property type="nucleotide sequence ID" value="NZ_JACSQY010000001.1"/>
</dbReference>
<keyword evidence="3" id="KW-1185">Reference proteome</keyword>
<comment type="caution">
    <text evidence="2">The sequence shown here is derived from an EMBL/GenBank/DDBJ whole genome shotgun (WGS) entry which is preliminary data.</text>
</comment>
<gene>
    <name evidence="2" type="ORF">H9659_03065</name>
</gene>
<proteinExistence type="predicted"/>
<name>A0ABR8PGM3_9BACL</name>
<keyword evidence="1" id="KW-0472">Membrane</keyword>
<keyword evidence="1" id="KW-0812">Transmembrane</keyword>
<dbReference type="EMBL" id="JACSQY010000001">
    <property type="protein sequence ID" value="MBD7907318.1"/>
    <property type="molecule type" value="Genomic_DNA"/>
</dbReference>
<reference evidence="2 3" key="1">
    <citation type="submission" date="2020-08" db="EMBL/GenBank/DDBJ databases">
        <title>A Genomic Blueprint of the Chicken Gut Microbiome.</title>
        <authorList>
            <person name="Gilroy R."/>
            <person name="Ravi A."/>
            <person name="Getino M."/>
            <person name="Pursley I."/>
            <person name="Horton D.L."/>
            <person name="Alikhan N.-F."/>
            <person name="Baker D."/>
            <person name="Gharbi K."/>
            <person name="Hall N."/>
            <person name="Watson M."/>
            <person name="Adriaenssens E.M."/>
            <person name="Foster-Nyarko E."/>
            <person name="Jarju S."/>
            <person name="Secka A."/>
            <person name="Antonio M."/>
            <person name="Oren A."/>
            <person name="Chaudhuri R."/>
            <person name="La Ragione R.M."/>
            <person name="Hildebrand F."/>
            <person name="Pallen M.J."/>
        </authorList>
    </citation>
    <scope>NUCLEOTIDE SEQUENCE [LARGE SCALE GENOMIC DNA]</scope>
    <source>
        <strain evidence="2 3">Sa3CUA8</strain>
    </source>
</reference>